<dbReference type="InterPro" id="IPR051326">
    <property type="entry name" value="Kynurenine-oxoglutarate_AT"/>
</dbReference>
<name>A0ABT7SHS0_9CELL</name>
<dbReference type="RefSeq" id="WP_289455593.1">
    <property type="nucleotide sequence ID" value="NZ_JAUCGQ010000001.1"/>
</dbReference>
<evidence type="ECO:0000256" key="3">
    <source>
        <dbReference type="ARBA" id="ARBA00022679"/>
    </source>
</evidence>
<evidence type="ECO:0000259" key="5">
    <source>
        <dbReference type="Pfam" id="PF00155"/>
    </source>
</evidence>
<dbReference type="InterPro" id="IPR015424">
    <property type="entry name" value="PyrdxlP-dep_Trfase"/>
</dbReference>
<dbReference type="PANTHER" id="PTHR43807">
    <property type="entry name" value="FI04487P"/>
    <property type="match status" value="1"/>
</dbReference>
<comment type="cofactor">
    <cofactor evidence="1">
        <name>pyridoxal 5'-phosphate</name>
        <dbReference type="ChEBI" id="CHEBI:597326"/>
    </cofactor>
</comment>
<feature type="domain" description="Aminotransferase class I/classII large" evidence="5">
    <location>
        <begin position="50"/>
        <end position="413"/>
    </location>
</feature>
<proteinExistence type="predicted"/>
<protein>
    <submittedName>
        <fullName evidence="6">Pyridoxal phosphate-dependent aminotransferase</fullName>
        <ecNumber evidence="6">2.6.1.-</ecNumber>
    </submittedName>
</protein>
<keyword evidence="2 6" id="KW-0032">Aminotransferase</keyword>
<dbReference type="EMBL" id="JAUCGQ010000001">
    <property type="protein sequence ID" value="MDM7855733.1"/>
    <property type="molecule type" value="Genomic_DNA"/>
</dbReference>
<dbReference type="InterPro" id="IPR015422">
    <property type="entry name" value="PyrdxlP-dep_Trfase_small"/>
</dbReference>
<keyword evidence="3 6" id="KW-0808">Transferase</keyword>
<dbReference type="InterPro" id="IPR015421">
    <property type="entry name" value="PyrdxlP-dep_Trfase_major"/>
</dbReference>
<dbReference type="NCBIfam" id="NF005855">
    <property type="entry name" value="PRK07777.1"/>
    <property type="match status" value="1"/>
</dbReference>
<sequence length="421" mass="43720">MTARHLPEHSPAEPRWREVAAATGLLAGDGTVRATIFAEMSALATRTGAVNLGQGFPDVDGPASVLAAAAHALASGANQYPPGPGIPELRAAVAAHQARHYGLDVDADTEVLVTAGATEAIAAAVLALAGPGDEVLTLEPFYDSYAAVIAMAGARHTTAPLVATSDGFRLDLDALESAFTDRTRVVLVNTPHNPTGAVLTRSELEAIARLAVRHDAVVVTDEVYEHLTLARADGSRPEHVPVATLPGMAGRTLTISSAGKTFSFTGWKVGWVTGPAELVVAVRTVKQFLTYVSAAPLQPAVAFALTDPGVAAWVDELAASLAERRDLLCAGLADAGFAVARPDGTYFVLADAAPLGFADGAELCHALPGLAGVVGVPVSAFTRPGSDVDGALRSWVRFTFVKREDVLVEAVDRLHAWAARR</sequence>
<evidence type="ECO:0000313" key="6">
    <source>
        <dbReference type="EMBL" id="MDM7855733.1"/>
    </source>
</evidence>
<dbReference type="CDD" id="cd00609">
    <property type="entry name" value="AAT_like"/>
    <property type="match status" value="1"/>
</dbReference>
<organism evidence="6 7">
    <name type="scientific">Cellulomonas alba</name>
    <dbReference type="NCBI Taxonomy" id="3053467"/>
    <lineage>
        <taxon>Bacteria</taxon>
        <taxon>Bacillati</taxon>
        <taxon>Actinomycetota</taxon>
        <taxon>Actinomycetes</taxon>
        <taxon>Micrococcales</taxon>
        <taxon>Cellulomonadaceae</taxon>
        <taxon>Cellulomonas</taxon>
    </lineage>
</organism>
<reference evidence="6 7" key="1">
    <citation type="submission" date="2023-06" db="EMBL/GenBank/DDBJ databases">
        <title>Cellulomonas sp. MW4 Whole genome sequence.</title>
        <authorList>
            <person name="Park S."/>
        </authorList>
    </citation>
    <scope>NUCLEOTIDE SEQUENCE [LARGE SCALE GENOMIC DNA]</scope>
    <source>
        <strain evidence="6 7">MW4</strain>
    </source>
</reference>
<evidence type="ECO:0000256" key="2">
    <source>
        <dbReference type="ARBA" id="ARBA00022576"/>
    </source>
</evidence>
<evidence type="ECO:0000256" key="4">
    <source>
        <dbReference type="ARBA" id="ARBA00022898"/>
    </source>
</evidence>
<dbReference type="Gene3D" id="3.90.1150.10">
    <property type="entry name" value="Aspartate Aminotransferase, domain 1"/>
    <property type="match status" value="1"/>
</dbReference>
<dbReference type="GO" id="GO:0008483">
    <property type="term" value="F:transaminase activity"/>
    <property type="evidence" value="ECO:0007669"/>
    <property type="project" value="UniProtKB-KW"/>
</dbReference>
<accession>A0ABT7SHS0</accession>
<dbReference type="Proteomes" id="UP001529338">
    <property type="component" value="Unassembled WGS sequence"/>
</dbReference>
<dbReference type="Pfam" id="PF00155">
    <property type="entry name" value="Aminotran_1_2"/>
    <property type="match status" value="1"/>
</dbReference>
<dbReference type="InterPro" id="IPR004839">
    <property type="entry name" value="Aminotransferase_I/II_large"/>
</dbReference>
<comment type="caution">
    <text evidence="6">The sequence shown here is derived from an EMBL/GenBank/DDBJ whole genome shotgun (WGS) entry which is preliminary data.</text>
</comment>
<gene>
    <name evidence="6" type="ORF">QRT04_12405</name>
</gene>
<keyword evidence="7" id="KW-1185">Reference proteome</keyword>
<dbReference type="PANTHER" id="PTHR43807:SF20">
    <property type="entry name" value="FI04487P"/>
    <property type="match status" value="1"/>
</dbReference>
<dbReference type="EC" id="2.6.1.-" evidence="6"/>
<dbReference type="Gene3D" id="3.40.640.10">
    <property type="entry name" value="Type I PLP-dependent aspartate aminotransferase-like (Major domain)"/>
    <property type="match status" value="1"/>
</dbReference>
<dbReference type="SUPFAM" id="SSF53383">
    <property type="entry name" value="PLP-dependent transferases"/>
    <property type="match status" value="1"/>
</dbReference>
<evidence type="ECO:0000313" key="7">
    <source>
        <dbReference type="Proteomes" id="UP001529338"/>
    </source>
</evidence>
<keyword evidence="4" id="KW-0663">Pyridoxal phosphate</keyword>
<evidence type="ECO:0000256" key="1">
    <source>
        <dbReference type="ARBA" id="ARBA00001933"/>
    </source>
</evidence>